<dbReference type="EMBL" id="CAXLJM020000035">
    <property type="protein sequence ID" value="CAL8104275.1"/>
    <property type="molecule type" value="Genomic_DNA"/>
</dbReference>
<gene>
    <name evidence="1" type="ORF">ODALV1_LOCUS11702</name>
</gene>
<comment type="caution">
    <text evidence="1">The sequence shown here is derived from an EMBL/GenBank/DDBJ whole genome shotgun (WGS) entry which is preliminary data.</text>
</comment>
<organism evidence="1 2">
    <name type="scientific">Orchesella dallaii</name>
    <dbReference type="NCBI Taxonomy" id="48710"/>
    <lineage>
        <taxon>Eukaryota</taxon>
        <taxon>Metazoa</taxon>
        <taxon>Ecdysozoa</taxon>
        <taxon>Arthropoda</taxon>
        <taxon>Hexapoda</taxon>
        <taxon>Collembola</taxon>
        <taxon>Entomobryomorpha</taxon>
        <taxon>Entomobryoidea</taxon>
        <taxon>Orchesellidae</taxon>
        <taxon>Orchesellinae</taxon>
        <taxon>Orchesella</taxon>
    </lineage>
</organism>
<evidence type="ECO:0000313" key="2">
    <source>
        <dbReference type="Proteomes" id="UP001642540"/>
    </source>
</evidence>
<name>A0ABP1QJ96_9HEXA</name>
<proteinExistence type="predicted"/>
<accession>A0ABP1QJ96</accession>
<evidence type="ECO:0000313" key="1">
    <source>
        <dbReference type="EMBL" id="CAL8104275.1"/>
    </source>
</evidence>
<protein>
    <submittedName>
        <fullName evidence="1">Uncharacterized protein</fullName>
    </submittedName>
</protein>
<sequence length="206" mass="23093">MSSFQGYLVQIFSMIYNCNAILLICFFTVILPSVSSKRPVFTKPTSFSNYYAKVNKNSDPFFTYGNFAQTPTPVSIPENVLQEYLLPPQLKYKQRVTKKNGRKENDALENEIEQSHGWGWPSKTKEKEVDTTLDDLTGVMGPAFFLIPFVVKLIPFAIPAIPLSHILNNYAPASIPELVTRLQEIYTQITEFIQQTAEAAGAGAEG</sequence>
<keyword evidence="2" id="KW-1185">Reference proteome</keyword>
<dbReference type="Proteomes" id="UP001642540">
    <property type="component" value="Unassembled WGS sequence"/>
</dbReference>
<reference evidence="1 2" key="1">
    <citation type="submission" date="2024-08" db="EMBL/GenBank/DDBJ databases">
        <authorList>
            <person name="Cucini C."/>
            <person name="Frati F."/>
        </authorList>
    </citation>
    <scope>NUCLEOTIDE SEQUENCE [LARGE SCALE GENOMIC DNA]</scope>
</reference>